<sequence length="191" mass="21354">MTPPKLECNAQVVAREVYTSCRDYMTHDIDEDWPLDNDPDRPTDETESFVLRHPDLDFQNILTDPEGNVTGIVDWDRCLSAPRCAGYALAPEFLRRHWIEDHDVSLEMPHMGWQIHSYTQICADAMRETGCPGAIYTRKSVMCRAIAIAVNVGGGVEVQGFARSVGKGCALAEETLRIEIGKLLESDDLSV</sequence>
<evidence type="ECO:0000313" key="1">
    <source>
        <dbReference type="EMBL" id="KAJ4402103.1"/>
    </source>
</evidence>
<dbReference type="InterPro" id="IPR051678">
    <property type="entry name" value="AGP_Transferase"/>
</dbReference>
<dbReference type="PANTHER" id="PTHR21310">
    <property type="entry name" value="AMINOGLYCOSIDE PHOSPHOTRANSFERASE-RELATED-RELATED"/>
    <property type="match status" value="1"/>
</dbReference>
<dbReference type="PANTHER" id="PTHR21310:SF51">
    <property type="entry name" value="AMINOGLYCOSIDE PHOSPHOTRANSFERASE DOMAIN-CONTAINING PROTEIN"/>
    <property type="match status" value="1"/>
</dbReference>
<comment type="caution">
    <text evidence="1">The sequence shown here is derived from an EMBL/GenBank/DDBJ whole genome shotgun (WGS) entry which is preliminary data.</text>
</comment>
<dbReference type="Proteomes" id="UP001140510">
    <property type="component" value="Unassembled WGS sequence"/>
</dbReference>
<name>A0A9W8ZBF7_9PLEO</name>
<dbReference type="InterPro" id="IPR011009">
    <property type="entry name" value="Kinase-like_dom_sf"/>
</dbReference>
<dbReference type="Gene3D" id="3.90.1200.10">
    <property type="match status" value="1"/>
</dbReference>
<organism evidence="1 2">
    <name type="scientific">Didymella pomorum</name>
    <dbReference type="NCBI Taxonomy" id="749634"/>
    <lineage>
        <taxon>Eukaryota</taxon>
        <taxon>Fungi</taxon>
        <taxon>Dikarya</taxon>
        <taxon>Ascomycota</taxon>
        <taxon>Pezizomycotina</taxon>
        <taxon>Dothideomycetes</taxon>
        <taxon>Pleosporomycetidae</taxon>
        <taxon>Pleosporales</taxon>
        <taxon>Pleosporineae</taxon>
        <taxon>Didymellaceae</taxon>
        <taxon>Didymella</taxon>
    </lineage>
</organism>
<dbReference type="OrthoDB" id="10003767at2759"/>
<dbReference type="AlphaFoldDB" id="A0A9W8ZBF7"/>
<accession>A0A9W8ZBF7</accession>
<evidence type="ECO:0008006" key="3">
    <source>
        <dbReference type="Google" id="ProtNLM"/>
    </source>
</evidence>
<keyword evidence="2" id="KW-1185">Reference proteome</keyword>
<reference evidence="1" key="1">
    <citation type="submission" date="2022-10" db="EMBL/GenBank/DDBJ databases">
        <title>Tapping the CABI collections for fungal endophytes: first genome assemblies for Collariella, Neodidymelliopsis, Ascochyta clinopodiicola, Didymella pomorum, Didymosphaeria variabile, Neocosmospora piperis and Neocucurbitaria cava.</title>
        <authorList>
            <person name="Hill R."/>
        </authorList>
    </citation>
    <scope>NUCLEOTIDE SEQUENCE</scope>
    <source>
        <strain evidence="1">IMI 355091</strain>
    </source>
</reference>
<dbReference type="EMBL" id="JAPEVA010000065">
    <property type="protein sequence ID" value="KAJ4402103.1"/>
    <property type="molecule type" value="Genomic_DNA"/>
</dbReference>
<proteinExistence type="predicted"/>
<protein>
    <recommendedName>
        <fullName evidence="3">Aminoglycoside phosphotransferase domain-containing protein</fullName>
    </recommendedName>
</protein>
<dbReference type="SUPFAM" id="SSF56112">
    <property type="entry name" value="Protein kinase-like (PK-like)"/>
    <property type="match status" value="1"/>
</dbReference>
<gene>
    <name evidence="1" type="ORF">N0V91_007464</name>
</gene>
<evidence type="ECO:0000313" key="2">
    <source>
        <dbReference type="Proteomes" id="UP001140510"/>
    </source>
</evidence>